<dbReference type="Proteomes" id="UP001056708">
    <property type="component" value="Chromosome"/>
</dbReference>
<keyword evidence="2" id="KW-1185">Reference proteome</keyword>
<dbReference type="RefSeq" id="WP_252663531.1">
    <property type="nucleotide sequence ID" value="NZ_CP098611.1"/>
</dbReference>
<reference evidence="1" key="1">
    <citation type="submission" date="2022-06" db="EMBL/GenBank/DDBJ databases">
        <title>Genome sequence of Phormidium yuhuli AB48 isolated from an industrial photobioreactor environment.</title>
        <authorList>
            <person name="Qiu Y."/>
            <person name="Noonan A.J.C."/>
            <person name="Dofher K."/>
            <person name="Koch M."/>
            <person name="Kieft B."/>
            <person name="Lin X."/>
            <person name="Ziels R.M."/>
            <person name="Hallam S.J."/>
        </authorList>
    </citation>
    <scope>NUCLEOTIDE SEQUENCE</scope>
    <source>
        <strain evidence="1">AB48</strain>
    </source>
</reference>
<protein>
    <submittedName>
        <fullName evidence="1">Uncharacterized protein</fullName>
    </submittedName>
</protein>
<evidence type="ECO:0000313" key="2">
    <source>
        <dbReference type="Proteomes" id="UP001056708"/>
    </source>
</evidence>
<organism evidence="1 2">
    <name type="scientific">Phormidium yuhuli AB48</name>
    <dbReference type="NCBI Taxonomy" id="2940671"/>
    <lineage>
        <taxon>Bacteria</taxon>
        <taxon>Bacillati</taxon>
        <taxon>Cyanobacteriota</taxon>
        <taxon>Cyanophyceae</taxon>
        <taxon>Oscillatoriophycideae</taxon>
        <taxon>Oscillatoriales</taxon>
        <taxon>Oscillatoriaceae</taxon>
        <taxon>Phormidium</taxon>
        <taxon>Phormidium yuhuli</taxon>
    </lineage>
</organism>
<sequence>MSLDRQIQTLVDNAPQDGSTPGAIAAIAPVLKAFAERLRHQDYYILQTPDGNWLMTTLSNRLNMDLEKSVVYGFPSFEDAKASTPQSDEPQLLAVSLPVTHILFQLLALERVESLIIFETPGQRETGVEVKRQDLQKAIALQLQQYRSAPPSNLA</sequence>
<name>A0ABY5ARI5_9CYAN</name>
<accession>A0ABY5ARI5</accession>
<gene>
    <name evidence="1" type="ORF">NEA10_01940</name>
</gene>
<dbReference type="EMBL" id="CP098611">
    <property type="protein sequence ID" value="USR91516.1"/>
    <property type="molecule type" value="Genomic_DNA"/>
</dbReference>
<proteinExistence type="predicted"/>
<evidence type="ECO:0000313" key="1">
    <source>
        <dbReference type="EMBL" id="USR91516.1"/>
    </source>
</evidence>